<dbReference type="EMBL" id="BAAAYV010000015">
    <property type="protein sequence ID" value="GAA3663902.1"/>
    <property type="molecule type" value="Genomic_DNA"/>
</dbReference>
<sequence length="254" mass="26198">MTSRGLLWLVGAFILAPIAATAVAATSVDFSQGPWGGGVTADWIAAAAVALAPVLGRSLTIAFLVVAVDLVLAVVLSWWLARHPSWLTQLVRYALNVPMAVPGIALSVALVSAYPALRPSGALLVAAHIVFTLPFAVAALTPVLAAPALRGDEEVAATLGASPARIAATVTAPALALAAAQSASMIFALSFGEFNLSFFVNPPATPTVPFALFDAYSTQRLEYASAQTTIFIATIIPILAIIVLVRRAAIRSTT</sequence>
<comment type="subcellular location">
    <subcellularLocation>
        <location evidence="1">Cell inner membrane</location>
        <topology evidence="1">Multi-pass membrane protein</topology>
    </subcellularLocation>
</comment>
<dbReference type="PANTHER" id="PTHR43357">
    <property type="entry name" value="INNER MEMBRANE ABC TRANSPORTER PERMEASE PROTEIN YDCV"/>
    <property type="match status" value="1"/>
</dbReference>
<keyword evidence="12" id="KW-1185">Reference proteome</keyword>
<evidence type="ECO:0000313" key="12">
    <source>
        <dbReference type="Proteomes" id="UP001410795"/>
    </source>
</evidence>
<evidence type="ECO:0000256" key="9">
    <source>
        <dbReference type="SAM" id="SignalP"/>
    </source>
</evidence>
<dbReference type="InterPro" id="IPR035906">
    <property type="entry name" value="MetI-like_sf"/>
</dbReference>
<feature type="transmembrane region" description="Helical" evidence="8">
    <location>
        <begin position="223"/>
        <end position="245"/>
    </location>
</feature>
<evidence type="ECO:0000313" key="11">
    <source>
        <dbReference type="EMBL" id="GAA3663902.1"/>
    </source>
</evidence>
<dbReference type="SUPFAM" id="SSF161098">
    <property type="entry name" value="MetI-like"/>
    <property type="match status" value="1"/>
</dbReference>
<accession>A0ABP7BLL3</accession>
<feature type="transmembrane region" description="Helical" evidence="8">
    <location>
        <begin position="166"/>
        <end position="191"/>
    </location>
</feature>
<feature type="signal peptide" evidence="9">
    <location>
        <begin position="1"/>
        <end position="24"/>
    </location>
</feature>
<feature type="chain" id="PRO_5046810496" description="ABC transmembrane type-1 domain-containing protein" evidence="9">
    <location>
        <begin position="25"/>
        <end position="254"/>
    </location>
</feature>
<keyword evidence="6 8" id="KW-1133">Transmembrane helix</keyword>
<protein>
    <recommendedName>
        <fullName evidence="10">ABC transmembrane type-1 domain-containing protein</fullName>
    </recommendedName>
</protein>
<dbReference type="PROSITE" id="PS50928">
    <property type="entry name" value="ABC_TM1"/>
    <property type="match status" value="1"/>
</dbReference>
<feature type="transmembrane region" description="Helical" evidence="8">
    <location>
        <begin position="123"/>
        <end position="145"/>
    </location>
</feature>
<name>A0ABP7BLL3_9MICO</name>
<feature type="domain" description="ABC transmembrane type-1" evidence="10">
    <location>
        <begin position="55"/>
        <end position="244"/>
    </location>
</feature>
<gene>
    <name evidence="11" type="ORF">GCM10022202_27260</name>
</gene>
<keyword evidence="5 8" id="KW-0812">Transmembrane</keyword>
<reference evidence="12" key="1">
    <citation type="journal article" date="2019" name="Int. J. Syst. Evol. Microbiol.">
        <title>The Global Catalogue of Microorganisms (GCM) 10K type strain sequencing project: providing services to taxonomists for standard genome sequencing and annotation.</title>
        <authorList>
            <consortium name="The Broad Institute Genomics Platform"/>
            <consortium name="The Broad Institute Genome Sequencing Center for Infectious Disease"/>
            <person name="Wu L."/>
            <person name="Ma J."/>
        </authorList>
    </citation>
    <scope>NUCLEOTIDE SEQUENCE [LARGE SCALE GENOMIC DNA]</scope>
    <source>
        <strain evidence="12">JCM 16546</strain>
    </source>
</reference>
<keyword evidence="7 8" id="KW-0472">Membrane</keyword>
<keyword evidence="3" id="KW-1003">Cell membrane</keyword>
<dbReference type="PANTHER" id="PTHR43357:SF4">
    <property type="entry name" value="INNER MEMBRANE ABC TRANSPORTER PERMEASE PROTEIN YDCV"/>
    <property type="match status" value="1"/>
</dbReference>
<proteinExistence type="predicted"/>
<evidence type="ECO:0000256" key="4">
    <source>
        <dbReference type="ARBA" id="ARBA00022519"/>
    </source>
</evidence>
<dbReference type="Gene3D" id="1.10.3720.10">
    <property type="entry name" value="MetI-like"/>
    <property type="match status" value="1"/>
</dbReference>
<evidence type="ECO:0000256" key="3">
    <source>
        <dbReference type="ARBA" id="ARBA00022475"/>
    </source>
</evidence>
<keyword evidence="4" id="KW-0997">Cell inner membrane</keyword>
<feature type="transmembrane region" description="Helical" evidence="8">
    <location>
        <begin position="93"/>
        <end position="117"/>
    </location>
</feature>
<organism evidence="11 12">
    <name type="scientific">Microbacterium marinilacus</name>
    <dbReference type="NCBI Taxonomy" id="415209"/>
    <lineage>
        <taxon>Bacteria</taxon>
        <taxon>Bacillati</taxon>
        <taxon>Actinomycetota</taxon>
        <taxon>Actinomycetes</taxon>
        <taxon>Micrococcales</taxon>
        <taxon>Microbacteriaceae</taxon>
        <taxon>Microbacterium</taxon>
    </lineage>
</organism>
<keyword evidence="2" id="KW-0813">Transport</keyword>
<evidence type="ECO:0000259" key="10">
    <source>
        <dbReference type="PROSITE" id="PS50928"/>
    </source>
</evidence>
<keyword evidence="9" id="KW-0732">Signal</keyword>
<dbReference type="InterPro" id="IPR000515">
    <property type="entry name" value="MetI-like"/>
</dbReference>
<comment type="caution">
    <text evidence="11">The sequence shown here is derived from an EMBL/GenBank/DDBJ whole genome shotgun (WGS) entry which is preliminary data.</text>
</comment>
<dbReference type="Proteomes" id="UP001410795">
    <property type="component" value="Unassembled WGS sequence"/>
</dbReference>
<evidence type="ECO:0000256" key="2">
    <source>
        <dbReference type="ARBA" id="ARBA00022448"/>
    </source>
</evidence>
<evidence type="ECO:0000256" key="6">
    <source>
        <dbReference type="ARBA" id="ARBA00022989"/>
    </source>
</evidence>
<evidence type="ECO:0000256" key="1">
    <source>
        <dbReference type="ARBA" id="ARBA00004429"/>
    </source>
</evidence>
<evidence type="ECO:0000256" key="8">
    <source>
        <dbReference type="SAM" id="Phobius"/>
    </source>
</evidence>
<dbReference type="RefSeq" id="WP_221860654.1">
    <property type="nucleotide sequence ID" value="NZ_BAAAYV010000015.1"/>
</dbReference>
<evidence type="ECO:0000256" key="7">
    <source>
        <dbReference type="ARBA" id="ARBA00023136"/>
    </source>
</evidence>
<feature type="transmembrane region" description="Helical" evidence="8">
    <location>
        <begin position="61"/>
        <end position="81"/>
    </location>
</feature>
<evidence type="ECO:0000256" key="5">
    <source>
        <dbReference type="ARBA" id="ARBA00022692"/>
    </source>
</evidence>